<name>A0A9N9NHR3_9GLOM</name>
<protein>
    <submittedName>
        <fullName evidence="6">9745_t:CDS:1</fullName>
    </submittedName>
</protein>
<evidence type="ECO:0000313" key="6">
    <source>
        <dbReference type="EMBL" id="CAG8731968.1"/>
    </source>
</evidence>
<organism evidence="6 7">
    <name type="scientific">Cetraspora pellucida</name>
    <dbReference type="NCBI Taxonomy" id="1433469"/>
    <lineage>
        <taxon>Eukaryota</taxon>
        <taxon>Fungi</taxon>
        <taxon>Fungi incertae sedis</taxon>
        <taxon>Mucoromycota</taxon>
        <taxon>Glomeromycotina</taxon>
        <taxon>Glomeromycetes</taxon>
        <taxon>Diversisporales</taxon>
        <taxon>Gigasporaceae</taxon>
        <taxon>Cetraspora</taxon>
    </lineage>
</organism>
<dbReference type="CDD" id="cd09858">
    <property type="entry name" value="PIN_MKT1"/>
    <property type="match status" value="1"/>
</dbReference>
<accession>A0A9N9NHR3</accession>
<reference evidence="6" key="1">
    <citation type="submission" date="2021-06" db="EMBL/GenBank/DDBJ databases">
        <authorList>
            <person name="Kallberg Y."/>
            <person name="Tangrot J."/>
            <person name="Rosling A."/>
        </authorList>
    </citation>
    <scope>NUCLEOTIDE SEQUENCE</scope>
    <source>
        <strain evidence="6">FL966</strain>
    </source>
</reference>
<gene>
    <name evidence="6" type="ORF">CPELLU_LOCUS13547</name>
</gene>
<sequence>FTAERRLVQTSPLSHLRDVRLGIEGAHWLRKILQSSAKEPATAALGGIPIGLKAAIEKELELMRSYGITPVFVFNGLSVIRKDKPFSVEDTRPGRRSQAWDMYEKGRIDSAYSQWASSGSIHQPDLLYFVFSVFKENDVEFIRAPYSAWGQKCTYSWLDKKSILVDLQLTDDQFLDVCILAGFEYCGTFPPLNSEFSGFSFKGVHDLIKQYRNGFNAVQDEGRVEPLNAETSPSDIHDVIGYRLPDEVYFYLSRGLMSPQVINTLISGVLIENPPLCNGETQEYRQFLKQILDLRTQAMGLLTQPLHQFYQSRRVVSVYWFESGNEHQLNHNVAPSVHETLNTWNVLERGLEEEKKAQKASVIDIAFCLRATATEEQAAKTIMPKNNDKTIDSKDEIISNVLWKLLELRQFLTHAQHTHTVWGVAFKKALNPKSNTESYHEQLFSALELIRFGYLHDEEKRHILIISRTLSLVPAKFKATPWVGPLCREMLVFNSFVKALNRSLRNLCEMLTLSMFLNGDCEKDRQDYLDIALSLPFLYDANCGLGIIAKTYLESTITLSKESKENDRNIKSDALKKLEETFTACINVKADLENGLMFWDEVFVAVKSLKGVISSDISTQFLNANTWLASRRP</sequence>
<dbReference type="InterPro" id="IPR029060">
    <property type="entry name" value="PIN-like_dom_sf"/>
</dbReference>
<dbReference type="EMBL" id="CAJVQA010014592">
    <property type="protein sequence ID" value="CAG8731968.1"/>
    <property type="molecule type" value="Genomic_DNA"/>
</dbReference>
<dbReference type="PANTHER" id="PTHR11081:SF32">
    <property type="entry name" value="POST-TRANSCRIPTIONAL REGULATOR MKT1"/>
    <property type="match status" value="1"/>
</dbReference>
<evidence type="ECO:0000259" key="5">
    <source>
        <dbReference type="Pfam" id="PF12247"/>
    </source>
</evidence>
<feature type="non-terminal residue" evidence="6">
    <location>
        <position position="633"/>
    </location>
</feature>
<dbReference type="Proteomes" id="UP000789759">
    <property type="component" value="Unassembled WGS sequence"/>
</dbReference>
<dbReference type="Gene3D" id="3.40.50.1010">
    <property type="entry name" value="5'-nuclease"/>
    <property type="match status" value="1"/>
</dbReference>
<evidence type="ECO:0000259" key="3">
    <source>
        <dbReference type="Pfam" id="PF00752"/>
    </source>
</evidence>
<evidence type="ECO:0000259" key="4">
    <source>
        <dbReference type="Pfam" id="PF12246"/>
    </source>
</evidence>
<dbReference type="GO" id="GO:0006417">
    <property type="term" value="P:regulation of translation"/>
    <property type="evidence" value="ECO:0007669"/>
    <property type="project" value="UniProtKB-KW"/>
</dbReference>
<evidence type="ECO:0000313" key="7">
    <source>
        <dbReference type="Proteomes" id="UP000789759"/>
    </source>
</evidence>
<feature type="domain" description="XPG N-terminal" evidence="3">
    <location>
        <begin position="4"/>
        <end position="82"/>
    </location>
</feature>
<dbReference type="InterPro" id="IPR006085">
    <property type="entry name" value="XPG_DNA_repair_N"/>
</dbReference>
<keyword evidence="7" id="KW-1185">Reference proteome</keyword>
<feature type="domain" description="Post-transcriptional regulator MKT1 N-terminal" evidence="5">
    <location>
        <begin position="233"/>
        <end position="321"/>
    </location>
</feature>
<keyword evidence="1" id="KW-0810">Translation regulation</keyword>
<evidence type="ECO:0000256" key="2">
    <source>
        <dbReference type="ARBA" id="ARBA00024023"/>
    </source>
</evidence>
<proteinExistence type="inferred from homology"/>
<evidence type="ECO:0000256" key="1">
    <source>
        <dbReference type="ARBA" id="ARBA00022845"/>
    </source>
</evidence>
<dbReference type="OrthoDB" id="17262at2759"/>
<dbReference type="InterPro" id="IPR022040">
    <property type="entry name" value="MKT1_N"/>
</dbReference>
<feature type="domain" description="Post-transcriptional regulator MKT1 C-terminal" evidence="4">
    <location>
        <begin position="405"/>
        <end position="629"/>
    </location>
</feature>
<dbReference type="InterPro" id="IPR022039">
    <property type="entry name" value="MKT1_C"/>
</dbReference>
<dbReference type="GO" id="GO:0004518">
    <property type="term" value="F:nuclease activity"/>
    <property type="evidence" value="ECO:0007669"/>
    <property type="project" value="InterPro"/>
</dbReference>
<dbReference type="GO" id="GO:0003730">
    <property type="term" value="F:mRNA 3'-UTR binding"/>
    <property type="evidence" value="ECO:0007669"/>
    <property type="project" value="TreeGrafter"/>
</dbReference>
<dbReference type="Pfam" id="PF00752">
    <property type="entry name" value="XPG_N"/>
    <property type="match status" value="1"/>
</dbReference>
<dbReference type="Pfam" id="PF12246">
    <property type="entry name" value="MKT1_C"/>
    <property type="match status" value="1"/>
</dbReference>
<dbReference type="AlphaFoldDB" id="A0A9N9NHR3"/>
<dbReference type="SUPFAM" id="SSF88723">
    <property type="entry name" value="PIN domain-like"/>
    <property type="match status" value="1"/>
</dbReference>
<dbReference type="Pfam" id="PF12247">
    <property type="entry name" value="MKT1_N"/>
    <property type="match status" value="1"/>
</dbReference>
<dbReference type="PANTHER" id="PTHR11081">
    <property type="entry name" value="FLAP ENDONUCLEASE FAMILY MEMBER"/>
    <property type="match status" value="1"/>
</dbReference>
<dbReference type="InterPro" id="IPR006084">
    <property type="entry name" value="XPG/Rad2"/>
</dbReference>
<comment type="similarity">
    <text evidence="2">Belongs to the XPG/RAD2 endonuclease family.</text>
</comment>
<comment type="caution">
    <text evidence="6">The sequence shown here is derived from an EMBL/GenBank/DDBJ whole genome shotgun (WGS) entry which is preliminary data.</text>
</comment>